<evidence type="ECO:0000256" key="1">
    <source>
        <dbReference type="SAM" id="MobiDB-lite"/>
    </source>
</evidence>
<evidence type="ECO:0000313" key="2">
    <source>
        <dbReference type="EMBL" id="KAK5853150.1"/>
    </source>
</evidence>
<dbReference type="EMBL" id="JAUZQC010000020">
    <property type="protein sequence ID" value="KAK5853150.1"/>
    <property type="molecule type" value="Genomic_DNA"/>
</dbReference>
<proteinExistence type="predicted"/>
<dbReference type="Proteomes" id="UP001346869">
    <property type="component" value="Unassembled WGS sequence"/>
</dbReference>
<reference evidence="2 3" key="1">
    <citation type="journal article" date="2023" name="Genes (Basel)">
        <title>Chromosome-Level Genome Assembly and Circadian Gene Repertoire of the Patagonia Blennie Eleginops maclovinus-The Closest Ancestral Proxy of Antarctic Cryonotothenioids.</title>
        <authorList>
            <person name="Cheng C.C."/>
            <person name="Rivera-Colon A.G."/>
            <person name="Minhas B.F."/>
            <person name="Wilson L."/>
            <person name="Rayamajhi N."/>
            <person name="Vargas-Chacoff L."/>
            <person name="Catchen J.M."/>
        </authorList>
    </citation>
    <scope>NUCLEOTIDE SEQUENCE [LARGE SCALE GENOMIC DNA]</scope>
    <source>
        <strain evidence="2">JMC-PN-2008</strain>
    </source>
</reference>
<feature type="compositionally biased region" description="Basic and acidic residues" evidence="1">
    <location>
        <begin position="36"/>
        <end position="56"/>
    </location>
</feature>
<comment type="caution">
    <text evidence="2">The sequence shown here is derived from an EMBL/GenBank/DDBJ whole genome shotgun (WGS) entry which is preliminary data.</text>
</comment>
<sequence length="120" mass="13836">MIFVLKTKQGSWYLNKHLTSIEKRLEETTAHAQNRTPERDDQEGAARDPEKQKELRRKTQEITLQYFGVKFKSHNALCGHLQHYSITDVSAGQGEERTRLVGRAALDIFLRQVELLSSVL</sequence>
<dbReference type="AlphaFoldDB" id="A0AAN7X589"/>
<accession>A0AAN7X589</accession>
<keyword evidence="3" id="KW-1185">Reference proteome</keyword>
<gene>
    <name evidence="2" type="ORF">PBY51_006965</name>
</gene>
<name>A0AAN7X589_ELEMC</name>
<protein>
    <submittedName>
        <fullName evidence="2">Uncharacterized protein</fullName>
    </submittedName>
</protein>
<reference evidence="2 3" key="2">
    <citation type="journal article" date="2023" name="Mol. Biol. Evol.">
        <title>Genomics of Secondarily Temperate Adaptation in the Only Non-Antarctic Icefish.</title>
        <authorList>
            <person name="Rivera-Colon A.G."/>
            <person name="Rayamajhi N."/>
            <person name="Minhas B.F."/>
            <person name="Madrigal G."/>
            <person name="Bilyk K.T."/>
            <person name="Yoon V."/>
            <person name="Hune M."/>
            <person name="Gregory S."/>
            <person name="Cheng C.H.C."/>
            <person name="Catchen J.M."/>
        </authorList>
    </citation>
    <scope>NUCLEOTIDE SEQUENCE [LARGE SCALE GENOMIC DNA]</scope>
    <source>
        <strain evidence="2">JMC-PN-2008</strain>
    </source>
</reference>
<organism evidence="2 3">
    <name type="scientific">Eleginops maclovinus</name>
    <name type="common">Patagonian blennie</name>
    <name type="synonym">Eleginus maclovinus</name>
    <dbReference type="NCBI Taxonomy" id="56733"/>
    <lineage>
        <taxon>Eukaryota</taxon>
        <taxon>Metazoa</taxon>
        <taxon>Chordata</taxon>
        <taxon>Craniata</taxon>
        <taxon>Vertebrata</taxon>
        <taxon>Euteleostomi</taxon>
        <taxon>Actinopterygii</taxon>
        <taxon>Neopterygii</taxon>
        <taxon>Teleostei</taxon>
        <taxon>Neoteleostei</taxon>
        <taxon>Acanthomorphata</taxon>
        <taxon>Eupercaria</taxon>
        <taxon>Perciformes</taxon>
        <taxon>Notothenioidei</taxon>
        <taxon>Eleginopidae</taxon>
        <taxon>Eleginops</taxon>
    </lineage>
</organism>
<feature type="region of interest" description="Disordered" evidence="1">
    <location>
        <begin position="25"/>
        <end position="56"/>
    </location>
</feature>
<evidence type="ECO:0000313" key="3">
    <source>
        <dbReference type="Proteomes" id="UP001346869"/>
    </source>
</evidence>